<feature type="compositionally biased region" description="Low complexity" evidence="5">
    <location>
        <begin position="194"/>
        <end position="210"/>
    </location>
</feature>
<evidence type="ECO:0000256" key="5">
    <source>
        <dbReference type="SAM" id="MobiDB-lite"/>
    </source>
</evidence>
<dbReference type="Pfam" id="PF01627">
    <property type="entry name" value="Hpt"/>
    <property type="match status" value="1"/>
</dbReference>
<keyword evidence="1 4" id="KW-0597">Phosphoprotein</keyword>
<dbReference type="SMART" id="SM00448">
    <property type="entry name" value="REC"/>
    <property type="match status" value="1"/>
</dbReference>
<feature type="domain" description="HPt" evidence="7">
    <location>
        <begin position="229"/>
        <end position="322"/>
    </location>
</feature>
<protein>
    <submittedName>
        <fullName evidence="8">Response regulator</fullName>
    </submittedName>
</protein>
<evidence type="ECO:0000256" key="1">
    <source>
        <dbReference type="ARBA" id="ARBA00022553"/>
    </source>
</evidence>
<gene>
    <name evidence="8" type="ORF">SCD92_10375</name>
</gene>
<organism evidence="8 9">
    <name type="scientific">Gilvimarinus gilvus</name>
    <dbReference type="NCBI Taxonomy" id="3058038"/>
    <lineage>
        <taxon>Bacteria</taxon>
        <taxon>Pseudomonadati</taxon>
        <taxon>Pseudomonadota</taxon>
        <taxon>Gammaproteobacteria</taxon>
        <taxon>Cellvibrionales</taxon>
        <taxon>Cellvibrionaceae</taxon>
        <taxon>Gilvimarinus</taxon>
    </lineage>
</organism>
<comment type="caution">
    <text evidence="8">The sequence shown here is derived from an EMBL/GenBank/DDBJ whole genome shotgun (WGS) entry which is preliminary data.</text>
</comment>
<name>A0ABU4RXZ0_9GAMM</name>
<feature type="modified residue" description="4-aspartylphosphate" evidence="4">
    <location>
        <position position="101"/>
    </location>
</feature>
<dbReference type="CDD" id="cd17546">
    <property type="entry name" value="REC_hyHK_CKI1_RcsC-like"/>
    <property type="match status" value="1"/>
</dbReference>
<evidence type="ECO:0000256" key="4">
    <source>
        <dbReference type="PROSITE-ProRule" id="PRU00169"/>
    </source>
</evidence>
<evidence type="ECO:0000259" key="7">
    <source>
        <dbReference type="PROSITE" id="PS50894"/>
    </source>
</evidence>
<feature type="domain" description="Response regulatory" evidence="6">
    <location>
        <begin position="48"/>
        <end position="171"/>
    </location>
</feature>
<dbReference type="Gene3D" id="3.40.50.2300">
    <property type="match status" value="1"/>
</dbReference>
<dbReference type="SUPFAM" id="SSF47226">
    <property type="entry name" value="Histidine-containing phosphotransfer domain, HPT domain"/>
    <property type="match status" value="1"/>
</dbReference>
<dbReference type="SMART" id="SM00073">
    <property type="entry name" value="HPT"/>
    <property type="match status" value="1"/>
</dbReference>
<dbReference type="PROSITE" id="PS50894">
    <property type="entry name" value="HPT"/>
    <property type="match status" value="1"/>
</dbReference>
<evidence type="ECO:0000313" key="9">
    <source>
        <dbReference type="Proteomes" id="UP001273505"/>
    </source>
</evidence>
<dbReference type="PANTHER" id="PTHR45339">
    <property type="entry name" value="HYBRID SIGNAL TRANSDUCTION HISTIDINE KINASE J"/>
    <property type="match status" value="1"/>
</dbReference>
<keyword evidence="9" id="KW-1185">Reference proteome</keyword>
<dbReference type="Pfam" id="PF00072">
    <property type="entry name" value="Response_reg"/>
    <property type="match status" value="1"/>
</dbReference>
<feature type="region of interest" description="Disordered" evidence="5">
    <location>
        <begin position="174"/>
        <end position="210"/>
    </location>
</feature>
<dbReference type="PROSITE" id="PS50110">
    <property type="entry name" value="RESPONSE_REGULATORY"/>
    <property type="match status" value="1"/>
</dbReference>
<dbReference type="InterPro" id="IPR036641">
    <property type="entry name" value="HPT_dom_sf"/>
</dbReference>
<dbReference type="CDD" id="cd00088">
    <property type="entry name" value="HPT"/>
    <property type="match status" value="1"/>
</dbReference>
<accession>A0ABU4RXZ0</accession>
<dbReference type="InterPro" id="IPR001789">
    <property type="entry name" value="Sig_transdc_resp-reg_receiver"/>
</dbReference>
<dbReference type="PANTHER" id="PTHR45339:SF3">
    <property type="entry name" value="HISTIDINE KINASE"/>
    <property type="match status" value="1"/>
</dbReference>
<feature type="modified residue" description="Phosphohistidine" evidence="3">
    <location>
        <position position="268"/>
    </location>
</feature>
<evidence type="ECO:0000256" key="3">
    <source>
        <dbReference type="PROSITE-ProRule" id="PRU00110"/>
    </source>
</evidence>
<evidence type="ECO:0000259" key="6">
    <source>
        <dbReference type="PROSITE" id="PS50110"/>
    </source>
</evidence>
<proteinExistence type="predicted"/>
<evidence type="ECO:0000313" key="8">
    <source>
        <dbReference type="EMBL" id="MDX6849765.1"/>
    </source>
</evidence>
<dbReference type="InterPro" id="IPR011006">
    <property type="entry name" value="CheY-like_superfamily"/>
</dbReference>
<dbReference type="Gene3D" id="1.20.120.160">
    <property type="entry name" value="HPT domain"/>
    <property type="match status" value="1"/>
</dbReference>
<dbReference type="Proteomes" id="UP001273505">
    <property type="component" value="Unassembled WGS sequence"/>
</dbReference>
<dbReference type="EMBL" id="JAXAFO010000015">
    <property type="protein sequence ID" value="MDX6849765.1"/>
    <property type="molecule type" value="Genomic_DNA"/>
</dbReference>
<dbReference type="RefSeq" id="WP_302722435.1">
    <property type="nucleotide sequence ID" value="NZ_JAULRU010000548.1"/>
</dbReference>
<dbReference type="SUPFAM" id="SSF52172">
    <property type="entry name" value="CheY-like"/>
    <property type="match status" value="1"/>
</dbReference>
<reference evidence="8 9" key="1">
    <citation type="submission" date="2023-11" db="EMBL/GenBank/DDBJ databases">
        <title>Gilvimarinus fulvus sp. nov., isolated from the surface of Kelp.</title>
        <authorList>
            <person name="Sun Y.Y."/>
            <person name="Gong Y."/>
            <person name="Du Z.J."/>
        </authorList>
    </citation>
    <scope>NUCLEOTIDE SEQUENCE [LARGE SCALE GENOMIC DNA]</scope>
    <source>
        <strain evidence="8 9">SDUM040013</strain>
    </source>
</reference>
<dbReference type="InterPro" id="IPR008207">
    <property type="entry name" value="Sig_transdc_His_kin_Hpt_dom"/>
</dbReference>
<evidence type="ECO:0000256" key="2">
    <source>
        <dbReference type="ARBA" id="ARBA00023012"/>
    </source>
</evidence>
<sequence length="327" mass="35385">MELIGRPIFDELLCSALQHWRNHHNLFSKAGKLLPSKEVVSASYRSATVLVVDDHFINQEVIRGMLESMGLLVAVARDGQEAIDILQKSGSDLAIAVVFMDCQMPVMNGYEATEAIRRGDAGSAAESIPIVALTAGAMEGERQRCLDVGMTDYLSKPIDVQALVHVLDRYLERADTAQPPDSKTPTDTSDDSAGDSAAANALSANAAQASTATPVHWDRSAALARLANNETILNKIVTMYIESSQENVQKLEAGAATSDREAVKHEAHTLKGISSNVGAVFLVALARELEQGAHELDTKDIERLVQQVKSAHRELLVMLQEYLDQAA</sequence>
<keyword evidence="2" id="KW-0902">Two-component regulatory system</keyword>